<evidence type="ECO:0000313" key="5">
    <source>
        <dbReference type="Proteomes" id="UP000651482"/>
    </source>
</evidence>
<dbReference type="Pfam" id="PF01066">
    <property type="entry name" value="CDP-OH_P_transf"/>
    <property type="match status" value="1"/>
</dbReference>
<keyword evidence="1 2" id="KW-0808">Transferase</keyword>
<dbReference type="Gene3D" id="1.20.120.1760">
    <property type="match status" value="1"/>
</dbReference>
<protein>
    <submittedName>
        <fullName evidence="4">CDP-alcohol phosphatidyltransferase family protein</fullName>
    </submittedName>
</protein>
<keyword evidence="5" id="KW-1185">Reference proteome</keyword>
<dbReference type="InterPro" id="IPR000462">
    <property type="entry name" value="CDP-OH_P_trans"/>
</dbReference>
<keyword evidence="3" id="KW-0472">Membrane</keyword>
<dbReference type="GO" id="GO:0016780">
    <property type="term" value="F:phosphotransferase activity, for other substituted phosphate groups"/>
    <property type="evidence" value="ECO:0007669"/>
    <property type="project" value="InterPro"/>
</dbReference>
<gene>
    <name evidence="4" type="ORF">IAG03_01320</name>
</gene>
<organism evidence="4 5">
    <name type="scientific">Yeguia hominis</name>
    <dbReference type="NCBI Taxonomy" id="2763662"/>
    <lineage>
        <taxon>Bacteria</taxon>
        <taxon>Bacillati</taxon>
        <taxon>Bacillota</taxon>
        <taxon>Clostridia</taxon>
        <taxon>Eubacteriales</taxon>
        <taxon>Yeguiaceae</taxon>
        <taxon>Yeguia</taxon>
    </lineage>
</organism>
<feature type="transmembrane region" description="Helical" evidence="3">
    <location>
        <begin position="106"/>
        <end position="125"/>
    </location>
</feature>
<evidence type="ECO:0000256" key="2">
    <source>
        <dbReference type="RuleBase" id="RU003750"/>
    </source>
</evidence>
<name>A0A926D7A8_9FIRM</name>
<comment type="similarity">
    <text evidence="2">Belongs to the CDP-alcohol phosphatidyltransferase class-I family.</text>
</comment>
<evidence type="ECO:0000313" key="4">
    <source>
        <dbReference type="EMBL" id="MBC8532662.1"/>
    </source>
</evidence>
<dbReference type="GO" id="GO:0008654">
    <property type="term" value="P:phospholipid biosynthetic process"/>
    <property type="evidence" value="ECO:0007669"/>
    <property type="project" value="InterPro"/>
</dbReference>
<dbReference type="Proteomes" id="UP000651482">
    <property type="component" value="Unassembled WGS sequence"/>
</dbReference>
<keyword evidence="3" id="KW-0812">Transmembrane</keyword>
<evidence type="ECO:0000256" key="1">
    <source>
        <dbReference type="ARBA" id="ARBA00022679"/>
    </source>
</evidence>
<feature type="transmembrane region" description="Helical" evidence="3">
    <location>
        <begin position="77"/>
        <end position="99"/>
    </location>
</feature>
<dbReference type="EMBL" id="JACRSN010000001">
    <property type="protein sequence ID" value="MBC8532662.1"/>
    <property type="molecule type" value="Genomic_DNA"/>
</dbReference>
<dbReference type="InterPro" id="IPR048254">
    <property type="entry name" value="CDP_ALCOHOL_P_TRANSF_CS"/>
</dbReference>
<evidence type="ECO:0000256" key="3">
    <source>
        <dbReference type="SAM" id="Phobius"/>
    </source>
</evidence>
<keyword evidence="3" id="KW-1133">Transmembrane helix</keyword>
<dbReference type="AlphaFoldDB" id="A0A926D7A8"/>
<dbReference type="PROSITE" id="PS00379">
    <property type="entry name" value="CDP_ALCOHOL_P_TRANSF"/>
    <property type="match status" value="1"/>
</dbReference>
<accession>A0A926D7A8</accession>
<proteinExistence type="inferred from homology"/>
<feature type="transmembrane region" description="Helical" evidence="3">
    <location>
        <begin position="50"/>
        <end position="71"/>
    </location>
</feature>
<reference evidence="4" key="1">
    <citation type="submission" date="2020-08" db="EMBL/GenBank/DDBJ databases">
        <title>Genome public.</title>
        <authorList>
            <person name="Liu C."/>
            <person name="Sun Q."/>
        </authorList>
    </citation>
    <scope>NUCLEOTIDE SEQUENCE</scope>
    <source>
        <strain evidence="4">NSJ-40</strain>
    </source>
</reference>
<comment type="caution">
    <text evidence="4">The sequence shown here is derived from an EMBL/GenBank/DDBJ whole genome shotgun (WGS) entry which is preliminary data.</text>
</comment>
<dbReference type="InterPro" id="IPR043130">
    <property type="entry name" value="CDP-OH_PTrfase_TM_dom"/>
</dbReference>
<dbReference type="GO" id="GO:0016020">
    <property type="term" value="C:membrane"/>
    <property type="evidence" value="ECO:0007669"/>
    <property type="project" value="InterPro"/>
</dbReference>
<sequence>MRFLCFGSCFPSGCSGRRRCQSGSGICGVSDVLDGWLARRWDAVTHTGQLLDSVEDVGFFLAILICFFSQWQSWTQYWVLAILFIRVFALLLSVCRFHIVPFLHTVLNKITGLLLFLFPVLYGLFGFSVPAVGVCFAASLAALEEVGILCVAKTLDRDCGFLLAVRTRKNGVVPFTEKNHVQTHCRAECCGSKN</sequence>